<proteinExistence type="predicted"/>
<feature type="chain" id="PRO_5042092716" evidence="1">
    <location>
        <begin position="20"/>
        <end position="117"/>
    </location>
</feature>
<comment type="caution">
    <text evidence="2">The sequence shown here is derived from an EMBL/GenBank/DDBJ whole genome shotgun (WGS) entry which is preliminary data.</text>
</comment>
<evidence type="ECO:0000313" key="2">
    <source>
        <dbReference type="EMBL" id="KAK3894478.1"/>
    </source>
</evidence>
<keyword evidence="3" id="KW-1185">Reference proteome</keyword>
<gene>
    <name evidence="2" type="ORF">Pcinc_001734</name>
</gene>
<feature type="signal peptide" evidence="1">
    <location>
        <begin position="1"/>
        <end position="19"/>
    </location>
</feature>
<evidence type="ECO:0000256" key="1">
    <source>
        <dbReference type="SAM" id="SignalP"/>
    </source>
</evidence>
<protein>
    <submittedName>
        <fullName evidence="2">Uncharacterized protein</fullName>
    </submittedName>
</protein>
<accession>A0AAE1GJH4</accession>
<name>A0AAE1GJH4_PETCI</name>
<evidence type="ECO:0000313" key="3">
    <source>
        <dbReference type="Proteomes" id="UP001286313"/>
    </source>
</evidence>
<sequence length="117" mass="13332">MVKIAMMLKLMFMLQLTTGTSTLLTDGKTTHIYCIVYQKLTFEMFSTSIPIHVAYSSRNSIPKIFVEYWSGNTQTINLIHLQYGKWTYGLLNLGTVPKFIPMDDDANLGVDDDNNNK</sequence>
<dbReference type="Proteomes" id="UP001286313">
    <property type="component" value="Unassembled WGS sequence"/>
</dbReference>
<keyword evidence="1" id="KW-0732">Signal</keyword>
<dbReference type="EMBL" id="JAWQEG010000107">
    <property type="protein sequence ID" value="KAK3894478.1"/>
    <property type="molecule type" value="Genomic_DNA"/>
</dbReference>
<reference evidence="2" key="1">
    <citation type="submission" date="2023-10" db="EMBL/GenBank/DDBJ databases">
        <title>Genome assemblies of two species of porcelain crab, Petrolisthes cinctipes and Petrolisthes manimaculis (Anomura: Porcellanidae).</title>
        <authorList>
            <person name="Angst P."/>
        </authorList>
    </citation>
    <scope>NUCLEOTIDE SEQUENCE</scope>
    <source>
        <strain evidence="2">PB745_01</strain>
        <tissue evidence="2">Gill</tissue>
    </source>
</reference>
<dbReference type="AlphaFoldDB" id="A0AAE1GJH4"/>
<organism evidence="2 3">
    <name type="scientific">Petrolisthes cinctipes</name>
    <name type="common">Flat porcelain crab</name>
    <dbReference type="NCBI Taxonomy" id="88211"/>
    <lineage>
        <taxon>Eukaryota</taxon>
        <taxon>Metazoa</taxon>
        <taxon>Ecdysozoa</taxon>
        <taxon>Arthropoda</taxon>
        <taxon>Crustacea</taxon>
        <taxon>Multicrustacea</taxon>
        <taxon>Malacostraca</taxon>
        <taxon>Eumalacostraca</taxon>
        <taxon>Eucarida</taxon>
        <taxon>Decapoda</taxon>
        <taxon>Pleocyemata</taxon>
        <taxon>Anomura</taxon>
        <taxon>Galatheoidea</taxon>
        <taxon>Porcellanidae</taxon>
        <taxon>Petrolisthes</taxon>
    </lineage>
</organism>